<evidence type="ECO:0000313" key="3">
    <source>
        <dbReference type="Proteomes" id="UP000249354"/>
    </source>
</evidence>
<dbReference type="GO" id="GO:0016747">
    <property type="term" value="F:acyltransferase activity, transferring groups other than amino-acyl groups"/>
    <property type="evidence" value="ECO:0007669"/>
    <property type="project" value="InterPro"/>
</dbReference>
<sequence length="153" mass="17455">MSNRDVAIDWYWRTFGELSNAQIYDILAVRQQVFVLEQKCLYLDVDGRDREALHLLGNNCANQIVAYARLLPPNTRYAEPSIGRVLVVESARGTGLGRELVQRCLEKCELPYGDYSVKISAQVYLREFYQSFGFEGVGEPYDDGGIPHVEMVR</sequence>
<evidence type="ECO:0000259" key="1">
    <source>
        <dbReference type="PROSITE" id="PS51186"/>
    </source>
</evidence>
<gene>
    <name evidence="2" type="ORF">DCF25_18315</name>
</gene>
<evidence type="ECO:0000313" key="2">
    <source>
        <dbReference type="EMBL" id="PZO12046.1"/>
    </source>
</evidence>
<reference evidence="3" key="1">
    <citation type="submission" date="2018-04" db="EMBL/GenBank/DDBJ databases">
        <authorList>
            <person name="Cornet L."/>
        </authorList>
    </citation>
    <scope>NUCLEOTIDE SEQUENCE [LARGE SCALE GENOMIC DNA]</scope>
</reference>
<organism evidence="2 3">
    <name type="scientific">Leptolyngbya foveolarum</name>
    <dbReference type="NCBI Taxonomy" id="47253"/>
    <lineage>
        <taxon>Bacteria</taxon>
        <taxon>Bacillati</taxon>
        <taxon>Cyanobacteriota</taxon>
        <taxon>Cyanophyceae</taxon>
        <taxon>Leptolyngbyales</taxon>
        <taxon>Leptolyngbyaceae</taxon>
        <taxon>Leptolyngbya group</taxon>
        <taxon>Leptolyngbya</taxon>
    </lineage>
</organism>
<dbReference type="PROSITE" id="PS51186">
    <property type="entry name" value="GNAT"/>
    <property type="match status" value="1"/>
</dbReference>
<keyword evidence="2" id="KW-0808">Transferase</keyword>
<dbReference type="EMBL" id="QBMC01000161">
    <property type="protein sequence ID" value="PZO12046.1"/>
    <property type="molecule type" value="Genomic_DNA"/>
</dbReference>
<dbReference type="CDD" id="cd04301">
    <property type="entry name" value="NAT_SF"/>
    <property type="match status" value="1"/>
</dbReference>
<dbReference type="Pfam" id="PF13673">
    <property type="entry name" value="Acetyltransf_10"/>
    <property type="match status" value="1"/>
</dbReference>
<dbReference type="AlphaFoldDB" id="A0A2W4TSA3"/>
<dbReference type="Proteomes" id="UP000249354">
    <property type="component" value="Unassembled WGS sequence"/>
</dbReference>
<feature type="domain" description="N-acetyltransferase" evidence="1">
    <location>
        <begin position="13"/>
        <end position="153"/>
    </location>
</feature>
<comment type="caution">
    <text evidence="2">The sequence shown here is derived from an EMBL/GenBank/DDBJ whole genome shotgun (WGS) entry which is preliminary data.</text>
</comment>
<dbReference type="InterPro" id="IPR000182">
    <property type="entry name" value="GNAT_dom"/>
</dbReference>
<dbReference type="SUPFAM" id="SSF55729">
    <property type="entry name" value="Acyl-CoA N-acyltransferases (Nat)"/>
    <property type="match status" value="1"/>
</dbReference>
<protein>
    <submittedName>
        <fullName evidence="2">GNAT family N-acetyltransferase</fullName>
    </submittedName>
</protein>
<dbReference type="InterPro" id="IPR016181">
    <property type="entry name" value="Acyl_CoA_acyltransferase"/>
</dbReference>
<dbReference type="Gene3D" id="3.40.630.30">
    <property type="match status" value="1"/>
</dbReference>
<accession>A0A2W4TSA3</accession>
<name>A0A2W4TSA3_9CYAN</name>
<reference evidence="2 3" key="2">
    <citation type="submission" date="2018-06" db="EMBL/GenBank/DDBJ databases">
        <title>Metagenomic assembly of (sub)arctic Cyanobacteria and their associated microbiome from non-axenic cultures.</title>
        <authorList>
            <person name="Baurain D."/>
        </authorList>
    </citation>
    <scope>NUCLEOTIDE SEQUENCE [LARGE SCALE GENOMIC DNA]</scope>
    <source>
        <strain evidence="2">ULC129bin1</strain>
    </source>
</reference>
<proteinExistence type="predicted"/>